<organism evidence="3 4">
    <name type="scientific">Companilactobacillus nodensis DSM 19682 = JCM 14932 = NBRC 107160</name>
    <dbReference type="NCBI Taxonomy" id="1423775"/>
    <lineage>
        <taxon>Bacteria</taxon>
        <taxon>Bacillati</taxon>
        <taxon>Bacillota</taxon>
        <taxon>Bacilli</taxon>
        <taxon>Lactobacillales</taxon>
        <taxon>Lactobacillaceae</taxon>
        <taxon>Companilactobacillus</taxon>
    </lineage>
</organism>
<accession>A0A0R1KF97</accession>
<dbReference type="Gene3D" id="1.10.260.40">
    <property type="entry name" value="lambda repressor-like DNA-binding domains"/>
    <property type="match status" value="1"/>
</dbReference>
<dbReference type="GO" id="GO:0003677">
    <property type="term" value="F:DNA binding"/>
    <property type="evidence" value="ECO:0007669"/>
    <property type="project" value="UniProtKB-KW"/>
</dbReference>
<evidence type="ECO:0000259" key="2">
    <source>
        <dbReference type="PROSITE" id="PS50943"/>
    </source>
</evidence>
<evidence type="ECO:0000313" key="3">
    <source>
        <dbReference type="EMBL" id="KRK79492.1"/>
    </source>
</evidence>
<dbReference type="PANTHER" id="PTHR46558:SF11">
    <property type="entry name" value="HTH-TYPE TRANSCRIPTIONAL REGULATOR XRE"/>
    <property type="match status" value="1"/>
</dbReference>
<dbReference type="RefSeq" id="WP_010019226.1">
    <property type="nucleotide sequence ID" value="NZ_AZDZ01000014.1"/>
</dbReference>
<evidence type="ECO:0000256" key="1">
    <source>
        <dbReference type="ARBA" id="ARBA00023125"/>
    </source>
</evidence>
<comment type="caution">
    <text evidence="3">The sequence shown here is derived from an EMBL/GenBank/DDBJ whole genome shotgun (WGS) entry which is preliminary data.</text>
</comment>
<dbReference type="OrthoDB" id="2475196at2"/>
<dbReference type="SMART" id="SM00530">
    <property type="entry name" value="HTH_XRE"/>
    <property type="match status" value="1"/>
</dbReference>
<dbReference type="InterPro" id="IPR010982">
    <property type="entry name" value="Lambda_DNA-bd_dom_sf"/>
</dbReference>
<dbReference type="Pfam" id="PF01381">
    <property type="entry name" value="HTH_3"/>
    <property type="match status" value="1"/>
</dbReference>
<dbReference type="SUPFAM" id="SSF47413">
    <property type="entry name" value="lambda repressor-like DNA-binding domains"/>
    <property type="match status" value="1"/>
</dbReference>
<dbReference type="PROSITE" id="PS50943">
    <property type="entry name" value="HTH_CROC1"/>
    <property type="match status" value="1"/>
</dbReference>
<dbReference type="PATRIC" id="fig|1423775.4.peg.638"/>
<dbReference type="STRING" id="1423775.FD03_GL000625"/>
<keyword evidence="1" id="KW-0238">DNA-binding</keyword>
<proteinExistence type="predicted"/>
<dbReference type="CDD" id="cd00093">
    <property type="entry name" value="HTH_XRE"/>
    <property type="match status" value="1"/>
</dbReference>
<gene>
    <name evidence="3" type="ORF">FD03_GL000625</name>
</gene>
<protein>
    <submittedName>
        <fullName evidence="3">Phage-related Cro CI family transcription regulator</fullName>
    </submittedName>
</protein>
<dbReference type="EMBL" id="AZDZ01000014">
    <property type="protein sequence ID" value="KRK79492.1"/>
    <property type="molecule type" value="Genomic_DNA"/>
</dbReference>
<dbReference type="PANTHER" id="PTHR46558">
    <property type="entry name" value="TRACRIPTIONAL REGULATORY PROTEIN-RELATED-RELATED"/>
    <property type="match status" value="1"/>
</dbReference>
<dbReference type="InterPro" id="IPR001387">
    <property type="entry name" value="Cro/C1-type_HTH"/>
</dbReference>
<keyword evidence="4" id="KW-1185">Reference proteome</keyword>
<dbReference type="AlphaFoldDB" id="A0A0R1KF97"/>
<name>A0A0R1KF97_9LACO</name>
<evidence type="ECO:0000313" key="4">
    <source>
        <dbReference type="Proteomes" id="UP000051248"/>
    </source>
</evidence>
<feature type="domain" description="HTH cro/C1-type" evidence="2">
    <location>
        <begin position="13"/>
        <end position="67"/>
    </location>
</feature>
<dbReference type="Proteomes" id="UP000051248">
    <property type="component" value="Unassembled WGS sequence"/>
</dbReference>
<reference evidence="3 4" key="1">
    <citation type="journal article" date="2015" name="Genome Announc.">
        <title>Expanding the biotechnology potential of lactobacilli through comparative genomics of 213 strains and associated genera.</title>
        <authorList>
            <person name="Sun Z."/>
            <person name="Harris H.M."/>
            <person name="McCann A."/>
            <person name="Guo C."/>
            <person name="Argimon S."/>
            <person name="Zhang W."/>
            <person name="Yang X."/>
            <person name="Jeffery I.B."/>
            <person name="Cooney J.C."/>
            <person name="Kagawa T.F."/>
            <person name="Liu W."/>
            <person name="Song Y."/>
            <person name="Salvetti E."/>
            <person name="Wrobel A."/>
            <person name="Rasinkangas P."/>
            <person name="Parkhill J."/>
            <person name="Rea M.C."/>
            <person name="O'Sullivan O."/>
            <person name="Ritari J."/>
            <person name="Douillard F.P."/>
            <person name="Paul Ross R."/>
            <person name="Yang R."/>
            <person name="Briner A.E."/>
            <person name="Felis G.E."/>
            <person name="de Vos W.M."/>
            <person name="Barrangou R."/>
            <person name="Klaenhammer T.R."/>
            <person name="Caufield P.W."/>
            <person name="Cui Y."/>
            <person name="Zhang H."/>
            <person name="O'Toole P.W."/>
        </authorList>
    </citation>
    <scope>NUCLEOTIDE SEQUENCE [LARGE SCALE GENOMIC DNA]</scope>
    <source>
        <strain evidence="3 4">DSM 19682</strain>
    </source>
</reference>
<dbReference type="eggNOG" id="COG1974">
    <property type="taxonomic scope" value="Bacteria"/>
</dbReference>
<sequence>MTEDLKNIIGKNIKKYRELHNETTSELAESIGVAQSAVSNWENGNKMPRAGSIEKLAEHWNILKSQILTSSNEPQDSTPELRAIQRGARQLSKSDQEKLIKMMKITFDKLDNNNFDEDDSDDDL</sequence>